<proteinExistence type="predicted"/>
<reference evidence="1 2" key="1">
    <citation type="journal article" date="2019" name="Fungal Biol. Biotechnol.">
        <title>Draft genome sequence of fastidious pathogen Ceratobasidium theobromae, which causes vascular-streak dieback in Theobroma cacao.</title>
        <authorList>
            <person name="Ali S.S."/>
            <person name="Asman A."/>
            <person name="Shao J."/>
            <person name="Firmansyah A.P."/>
            <person name="Susilo A.W."/>
            <person name="Rosmana A."/>
            <person name="McMahon P."/>
            <person name="Junaid M."/>
            <person name="Guest D."/>
            <person name="Kheng T.Y."/>
            <person name="Meinhardt L.W."/>
            <person name="Bailey B.A."/>
        </authorList>
    </citation>
    <scope>NUCLEOTIDE SEQUENCE [LARGE SCALE GENOMIC DNA]</scope>
    <source>
        <strain evidence="1 2">CT2</strain>
    </source>
</reference>
<evidence type="ECO:0000313" key="2">
    <source>
        <dbReference type="Proteomes" id="UP000383932"/>
    </source>
</evidence>
<dbReference type="Proteomes" id="UP000383932">
    <property type="component" value="Unassembled WGS sequence"/>
</dbReference>
<dbReference type="Gene3D" id="2.60.40.640">
    <property type="match status" value="1"/>
</dbReference>
<comment type="caution">
    <text evidence="1">The sequence shown here is derived from an EMBL/GenBank/DDBJ whole genome shotgun (WGS) entry which is preliminary data.</text>
</comment>
<dbReference type="EMBL" id="SSOP01000028">
    <property type="protein sequence ID" value="KAB5593914.1"/>
    <property type="molecule type" value="Genomic_DNA"/>
</dbReference>
<evidence type="ECO:0008006" key="3">
    <source>
        <dbReference type="Google" id="ProtNLM"/>
    </source>
</evidence>
<protein>
    <recommendedName>
        <fullName evidence="3">Arrestin-like N-terminal domain-containing protein</fullName>
    </recommendedName>
</protein>
<dbReference type="InterPro" id="IPR014752">
    <property type="entry name" value="Arrestin-like_C"/>
</dbReference>
<gene>
    <name evidence="1" type="ORF">CTheo_2640</name>
</gene>
<name>A0A5N5QQD1_9AGAM</name>
<accession>A0A5N5QQD1</accession>
<keyword evidence="2" id="KW-1185">Reference proteome</keyword>
<dbReference type="AlphaFoldDB" id="A0A5N5QQD1"/>
<dbReference type="OrthoDB" id="2586076at2759"/>
<organism evidence="1 2">
    <name type="scientific">Ceratobasidium theobromae</name>
    <dbReference type="NCBI Taxonomy" id="1582974"/>
    <lineage>
        <taxon>Eukaryota</taxon>
        <taxon>Fungi</taxon>
        <taxon>Dikarya</taxon>
        <taxon>Basidiomycota</taxon>
        <taxon>Agaricomycotina</taxon>
        <taxon>Agaricomycetes</taxon>
        <taxon>Cantharellales</taxon>
        <taxon>Ceratobasidiaceae</taxon>
        <taxon>Ceratobasidium</taxon>
    </lineage>
</organism>
<sequence length="405" mass="43666">MAAPSYTDSLHDYSAPTYSPSATDGERILELRPSLSSLPVDLPDMYVFQSRRIKLDLGSRIWPTRTPCYGHTGVVQGTVFATTLEHVKRITIVIEGIVKASFMERGVLAGHVETTLFQRAVTLYTSGSSSDNPSAGYPFSITLPATCDESASLLPPSFVSYLPGASAEVCYRIRVDMSRSGLHRRESLVVPILYLPRSYTPPTPRNIPLFGDQASVLVRDQGMKELHLTPKALSKSAGKSKTALSTDVLAKIALPEPLVAASGDRIPFTITISSQSPALPALYTDVTLQLVKISRTKVYEKSLVKETVISSGEVYDSEQGDGMQVLRGELGNGAPGSELSWSAAGIMEIKHVIRLSIRPSLSATALSANLPMFEGVVTVEIMTHHHSSDIERATPALGLIGIGTR</sequence>
<evidence type="ECO:0000313" key="1">
    <source>
        <dbReference type="EMBL" id="KAB5593914.1"/>
    </source>
</evidence>